<keyword evidence="2" id="KW-0732">Signal</keyword>
<feature type="coiled-coil region" evidence="1">
    <location>
        <begin position="43"/>
        <end position="74"/>
    </location>
</feature>
<evidence type="ECO:0000313" key="3">
    <source>
        <dbReference type="EMBL" id="MFD2585299.1"/>
    </source>
</evidence>
<name>A0ABW5MQ76_9FLAO</name>
<feature type="chain" id="PRO_5046873623" description="Lipoprotein" evidence="2">
    <location>
        <begin position="25"/>
        <end position="196"/>
    </location>
</feature>
<comment type="caution">
    <text evidence="3">The sequence shown here is derived from an EMBL/GenBank/DDBJ whole genome shotgun (WGS) entry which is preliminary data.</text>
</comment>
<gene>
    <name evidence="3" type="ORF">ACFSQJ_00045</name>
</gene>
<dbReference type="RefSeq" id="WP_377764703.1">
    <property type="nucleotide sequence ID" value="NZ_JBHULB010000001.1"/>
</dbReference>
<dbReference type="Proteomes" id="UP001597526">
    <property type="component" value="Unassembled WGS sequence"/>
</dbReference>
<keyword evidence="4" id="KW-1185">Reference proteome</keyword>
<evidence type="ECO:0000256" key="2">
    <source>
        <dbReference type="SAM" id="SignalP"/>
    </source>
</evidence>
<sequence length="196" mass="23089">MKKILKSIFALILLLQVFSCIDFSDNIKKEKLNDDSFKAITINEEYEVKLPKYMKEAQNLNDEASLQYQNIFKETYFVVIDEPKEEFKEVFLDIGEYDESLPLIKNYKNAQLEFFKESLTTYEFINESSKKINGKDAEVVAFDGKVQGVIYDISYLFTFVEGDDKAYMLMAWTLKNKRDKYQETFEYISDSFTVLN</sequence>
<accession>A0ABW5MQ76</accession>
<evidence type="ECO:0000313" key="4">
    <source>
        <dbReference type="Proteomes" id="UP001597526"/>
    </source>
</evidence>
<organism evidence="3 4">
    <name type="scientific">Croceitalea marina</name>
    <dbReference type="NCBI Taxonomy" id="1775166"/>
    <lineage>
        <taxon>Bacteria</taxon>
        <taxon>Pseudomonadati</taxon>
        <taxon>Bacteroidota</taxon>
        <taxon>Flavobacteriia</taxon>
        <taxon>Flavobacteriales</taxon>
        <taxon>Flavobacteriaceae</taxon>
        <taxon>Croceitalea</taxon>
    </lineage>
</organism>
<proteinExistence type="predicted"/>
<keyword evidence="1" id="KW-0175">Coiled coil</keyword>
<dbReference type="Gene3D" id="3.40.1000.10">
    <property type="entry name" value="Mog1/PsbP, alpha/beta/alpha sandwich"/>
    <property type="match status" value="1"/>
</dbReference>
<dbReference type="EMBL" id="JBHULB010000001">
    <property type="protein sequence ID" value="MFD2585299.1"/>
    <property type="molecule type" value="Genomic_DNA"/>
</dbReference>
<reference evidence="4" key="1">
    <citation type="journal article" date="2019" name="Int. J. Syst. Evol. Microbiol.">
        <title>The Global Catalogue of Microorganisms (GCM) 10K type strain sequencing project: providing services to taxonomists for standard genome sequencing and annotation.</title>
        <authorList>
            <consortium name="The Broad Institute Genomics Platform"/>
            <consortium name="The Broad Institute Genome Sequencing Center for Infectious Disease"/>
            <person name="Wu L."/>
            <person name="Ma J."/>
        </authorList>
    </citation>
    <scope>NUCLEOTIDE SEQUENCE [LARGE SCALE GENOMIC DNA]</scope>
    <source>
        <strain evidence="4">KCTC 52368</strain>
    </source>
</reference>
<feature type="signal peptide" evidence="2">
    <location>
        <begin position="1"/>
        <end position="24"/>
    </location>
</feature>
<protein>
    <recommendedName>
        <fullName evidence="5">Lipoprotein</fullName>
    </recommendedName>
</protein>
<evidence type="ECO:0008006" key="5">
    <source>
        <dbReference type="Google" id="ProtNLM"/>
    </source>
</evidence>
<evidence type="ECO:0000256" key="1">
    <source>
        <dbReference type="SAM" id="Coils"/>
    </source>
</evidence>